<dbReference type="Proteomes" id="UP001064048">
    <property type="component" value="Chromosome 14"/>
</dbReference>
<reference evidence="1 2" key="1">
    <citation type="journal article" date="2022" name="Genome Biol. Evol.">
        <title>The Spruce Budworm Genome: Reconstructing the Evolutionary History of Antifreeze Proteins.</title>
        <authorList>
            <person name="Beliveau C."/>
            <person name="Gagne P."/>
            <person name="Picq S."/>
            <person name="Vernygora O."/>
            <person name="Keeling C.I."/>
            <person name="Pinkney K."/>
            <person name="Doucet D."/>
            <person name="Wen F."/>
            <person name="Johnston J.S."/>
            <person name="Maaroufi H."/>
            <person name="Boyle B."/>
            <person name="Laroche J."/>
            <person name="Dewar K."/>
            <person name="Juretic N."/>
            <person name="Blackburn G."/>
            <person name="Nisole A."/>
            <person name="Brunet B."/>
            <person name="Brandao M."/>
            <person name="Lumley L."/>
            <person name="Duan J."/>
            <person name="Quan G."/>
            <person name="Lucarotti C.J."/>
            <person name="Roe A.D."/>
            <person name="Sperling F.A.H."/>
            <person name="Levesque R.C."/>
            <person name="Cusson M."/>
        </authorList>
    </citation>
    <scope>NUCLEOTIDE SEQUENCE [LARGE SCALE GENOMIC DNA]</scope>
    <source>
        <strain evidence="1">Glfc:IPQL:Cfum</strain>
    </source>
</reference>
<sequence>MFETRLFVGNLPNSVQENELRSAFSNYGEVTNLDIKNKSAIENDPKKFAFVTISSANNDVESCIKYFSSNDFEGSRLYVTRARESFLERLQRERQQADKKDTDKNENKESSKKHPIIKLGDKLNPKKRKVDTVQNGVQTDRNLKIRKIFERNPKLDIPPDDGITQLKNVSATDKKKQEADKKRMESMQMKRQEFKNKQQIIKTGLIGIDKVSNKKLRFSDNEDDEPQIQNKSKSSKIGRQKKKTTLFDDDDESDDGVNFEIKKHYEGKKGQKVLDLQSRYKSDKRFVLDERFIEDDQSEDHEGETEDGPGEQIDVTQGDEKTKQIKILEDVLGVSIKSHANKPEKDRKTKPNMGMIRFDPMNPEHAKFVVPIEEVKQETKKSKKSKSKEVLEPPQPAPEVPKVEVSKEQFYKSEITKDAFEQPATGFSLRNLFARENDEDISKDQEQQDNYKPLQPQKQQKVKNPLDPGEKNPFVYDSSESEGEEDDDAKMNVDPQNALPEVAEVKAVWKENLFFSKDDSRLKDGLSFFTKVQSRDVPKERRELKSVMMKRIHNTERKNQMFRKKIGGRKKSMKKSYKRKS</sequence>
<organism evidence="1 2">
    <name type="scientific">Choristoneura fumiferana</name>
    <name type="common">Spruce budworm moth</name>
    <name type="synonym">Archips fumiferana</name>
    <dbReference type="NCBI Taxonomy" id="7141"/>
    <lineage>
        <taxon>Eukaryota</taxon>
        <taxon>Metazoa</taxon>
        <taxon>Ecdysozoa</taxon>
        <taxon>Arthropoda</taxon>
        <taxon>Hexapoda</taxon>
        <taxon>Insecta</taxon>
        <taxon>Pterygota</taxon>
        <taxon>Neoptera</taxon>
        <taxon>Endopterygota</taxon>
        <taxon>Lepidoptera</taxon>
        <taxon>Glossata</taxon>
        <taxon>Ditrysia</taxon>
        <taxon>Tortricoidea</taxon>
        <taxon>Tortricidae</taxon>
        <taxon>Tortricinae</taxon>
        <taxon>Choristoneura</taxon>
    </lineage>
</organism>
<evidence type="ECO:0000313" key="1">
    <source>
        <dbReference type="EMBL" id="KAI8420020.1"/>
    </source>
</evidence>
<evidence type="ECO:0000313" key="2">
    <source>
        <dbReference type="Proteomes" id="UP001064048"/>
    </source>
</evidence>
<comment type="caution">
    <text evidence="1">The sequence shown here is derived from an EMBL/GenBank/DDBJ whole genome shotgun (WGS) entry which is preliminary data.</text>
</comment>
<keyword evidence="2" id="KW-1185">Reference proteome</keyword>
<name>A0ACC0J7E1_CHOFU</name>
<proteinExistence type="predicted"/>
<gene>
    <name evidence="1" type="ORF">MSG28_008616</name>
</gene>
<protein>
    <submittedName>
        <fullName evidence="1">Uncharacterized protein</fullName>
    </submittedName>
</protein>
<dbReference type="EMBL" id="CM046114">
    <property type="protein sequence ID" value="KAI8420020.1"/>
    <property type="molecule type" value="Genomic_DNA"/>
</dbReference>
<accession>A0ACC0J7E1</accession>